<dbReference type="InParanoid" id="A0A4S2MTD9"/>
<organism evidence="3 4">
    <name type="scientific">Ascodesmis nigricans</name>
    <dbReference type="NCBI Taxonomy" id="341454"/>
    <lineage>
        <taxon>Eukaryota</taxon>
        <taxon>Fungi</taxon>
        <taxon>Dikarya</taxon>
        <taxon>Ascomycota</taxon>
        <taxon>Pezizomycotina</taxon>
        <taxon>Pezizomycetes</taxon>
        <taxon>Pezizales</taxon>
        <taxon>Ascodesmidaceae</taxon>
        <taxon>Ascodesmis</taxon>
    </lineage>
</organism>
<proteinExistence type="predicted"/>
<feature type="compositionally biased region" description="Low complexity" evidence="1">
    <location>
        <begin position="19"/>
        <end position="40"/>
    </location>
</feature>
<evidence type="ECO:0000313" key="3">
    <source>
        <dbReference type="EMBL" id="TGZ79751.1"/>
    </source>
</evidence>
<feature type="compositionally biased region" description="Basic and acidic residues" evidence="1">
    <location>
        <begin position="330"/>
        <end position="356"/>
    </location>
</feature>
<feature type="compositionally biased region" description="Polar residues" evidence="1">
    <location>
        <begin position="43"/>
        <end position="64"/>
    </location>
</feature>
<feature type="region of interest" description="Disordered" evidence="1">
    <location>
        <begin position="1"/>
        <end position="75"/>
    </location>
</feature>
<reference evidence="3 4" key="1">
    <citation type="submission" date="2019-04" db="EMBL/GenBank/DDBJ databases">
        <title>Comparative genomics and transcriptomics to analyze fruiting body development in filamentous ascomycetes.</title>
        <authorList>
            <consortium name="DOE Joint Genome Institute"/>
            <person name="Lutkenhaus R."/>
            <person name="Traeger S."/>
            <person name="Breuer J."/>
            <person name="Kuo A."/>
            <person name="Lipzen A."/>
            <person name="Pangilinan J."/>
            <person name="Dilworth D."/>
            <person name="Sandor L."/>
            <person name="Poggeler S."/>
            <person name="Barry K."/>
            <person name="Grigoriev I.V."/>
            <person name="Nowrousian M."/>
        </authorList>
    </citation>
    <scope>NUCLEOTIDE SEQUENCE [LARGE SCALE GENOMIC DNA]</scope>
    <source>
        <strain evidence="3 4">CBS 389.68</strain>
    </source>
</reference>
<gene>
    <name evidence="3" type="ORF">EX30DRAFT_342101</name>
</gene>
<dbReference type="STRING" id="341454.A0A4S2MTD9"/>
<dbReference type="AlphaFoldDB" id="A0A4S2MTD9"/>
<dbReference type="PROSITE" id="PS51673">
    <property type="entry name" value="SUZ"/>
    <property type="match status" value="1"/>
</dbReference>
<evidence type="ECO:0000313" key="4">
    <source>
        <dbReference type="Proteomes" id="UP000298138"/>
    </source>
</evidence>
<feature type="domain" description="SUZ" evidence="2">
    <location>
        <begin position="49"/>
        <end position="138"/>
    </location>
</feature>
<feature type="region of interest" description="Disordered" evidence="1">
    <location>
        <begin position="302"/>
        <end position="375"/>
    </location>
</feature>
<feature type="compositionally biased region" description="Low complexity" evidence="1">
    <location>
        <begin position="184"/>
        <end position="197"/>
    </location>
</feature>
<feature type="compositionally biased region" description="Basic residues" evidence="1">
    <location>
        <begin position="365"/>
        <end position="375"/>
    </location>
</feature>
<feature type="compositionally biased region" description="Low complexity" evidence="1">
    <location>
        <begin position="161"/>
        <end position="173"/>
    </location>
</feature>
<evidence type="ECO:0000256" key="1">
    <source>
        <dbReference type="SAM" id="MobiDB-lite"/>
    </source>
</evidence>
<feature type="compositionally biased region" description="Low complexity" evidence="1">
    <location>
        <begin position="91"/>
        <end position="105"/>
    </location>
</feature>
<protein>
    <recommendedName>
        <fullName evidence="2">SUZ domain-containing protein</fullName>
    </recommendedName>
</protein>
<dbReference type="Proteomes" id="UP000298138">
    <property type="component" value="Unassembled WGS sequence"/>
</dbReference>
<accession>A0A4S2MTD9</accession>
<feature type="compositionally biased region" description="Basic and acidic residues" evidence="1">
    <location>
        <begin position="110"/>
        <end position="131"/>
    </location>
</feature>
<keyword evidence="4" id="KW-1185">Reference proteome</keyword>
<feature type="compositionally biased region" description="Polar residues" evidence="1">
    <location>
        <begin position="204"/>
        <end position="223"/>
    </location>
</feature>
<feature type="region of interest" description="Disordered" evidence="1">
    <location>
        <begin position="90"/>
        <end position="233"/>
    </location>
</feature>
<dbReference type="OrthoDB" id="5401166at2759"/>
<dbReference type="InterPro" id="IPR024771">
    <property type="entry name" value="SUZ"/>
</dbReference>
<dbReference type="Pfam" id="PF12752">
    <property type="entry name" value="SUZ"/>
    <property type="match status" value="1"/>
</dbReference>
<dbReference type="EMBL" id="ML220129">
    <property type="protein sequence ID" value="TGZ79751.1"/>
    <property type="molecule type" value="Genomic_DNA"/>
</dbReference>
<evidence type="ECO:0000259" key="2">
    <source>
        <dbReference type="PROSITE" id="PS51673"/>
    </source>
</evidence>
<sequence>MSRSLRVPNAWDDDEWDPSTRSSAPASSTTTPPAILSPASRPTLLSRNSSPTVPASALPSTSRPQLEILSPQHQPKTFYAPELKILKRALPSPAEEAAQAASAQAGKKGSTKEEREKERKEKERRYQEARNKIFNSGKEQSGGGKRSGRGKAGSATHSGNSSPAPSPARTPRSMTVEKEKSFQSSPRVAASPAESSSPKPPQPQIKSTGTITGFSLNSGSFTSAPVKKKIPTPADDWKLRQVALDGKMLESQAMKYGFGSADPYQGLDAYNGREYVGLGEDAESSWEIAEKNEVAAEGMDWDEFRRAPWDPSQGLLEEKMAGMEIGGGSGERRRDGREGEKERKEEPMRPVREPKGPEVGAGRGFRGRGNGRRAV</sequence>
<name>A0A4S2MTD9_9PEZI</name>